<sequence length="542" mass="60569">MQGFVRGRTGSPSNAQPQGKPDRQANAASARVPAKNGHHRLQSQAPSETIARGYTNAKNSSAVLQQPPRHRQSGLGPGQKRDPYDTDAESIDTTVNQSVVQVEDSQQKEQHHQQQGQVEDYEESSEVEDEDEADEYGDGVDELEDQYDYEGYGLTKEDEDYLHQVNLGHLSNADKISFLRNADNGGLPTIEGDSYPSTTNGELSEWGGGQEAAPNFHNGGGPMSQRQSVNNQAVRMAASQPPPQQQGRNVPIVSHNMHASSQMFQHGANLREQSRATAHISQHRAQSIQQFTPALPASQHQNHSRKVPYVTAQPPTYLNSHPIPHAQPGTSQQKPTRQAPDPRTQTPVNQNIMSIKPPAPTRLPPPLPAIQAPVVQEQMIEQAPVEDIEAAPLEDYDSETLLKKKYEELKNEPFDVNPRAPPPMLVEDALQKPLVERLPLVQKNLDEGQQTQFFRSLPTTEWEDAGDWFLDQFQDIVQRTKQARQKKRKLAQEFEAEVEKRYEHVSKKQHQVQEAMDKMKEQGEGLMPRSPRPSKSPGPRRG</sequence>
<dbReference type="STRING" id="5599.A0A177DZV4"/>
<feature type="compositionally biased region" description="Polar residues" evidence="1">
    <location>
        <begin position="91"/>
        <end position="104"/>
    </location>
</feature>
<dbReference type="InterPro" id="IPR053029">
    <property type="entry name" value="RNA_pol_I-specific_init_factor"/>
</dbReference>
<dbReference type="GO" id="GO:0070860">
    <property type="term" value="C:RNA polymerase I core factor complex"/>
    <property type="evidence" value="ECO:0007669"/>
    <property type="project" value="TreeGrafter"/>
</dbReference>
<dbReference type="VEuPathDB" id="FungiDB:CC77DRAFT_540469"/>
<dbReference type="AlphaFoldDB" id="A0A177DZV4"/>
<protein>
    <recommendedName>
        <fullName evidence="2">Extracellular mutant protein 11 C-terminal domain-containing protein</fullName>
    </recommendedName>
</protein>
<name>A0A177DZV4_ALTAL</name>
<feature type="domain" description="Extracellular mutant protein 11 C-terminal" evidence="2">
    <location>
        <begin position="395"/>
        <end position="527"/>
    </location>
</feature>
<feature type="region of interest" description="Disordered" evidence="1">
    <location>
        <begin position="179"/>
        <end position="250"/>
    </location>
</feature>
<dbReference type="RefSeq" id="XP_018390111.1">
    <property type="nucleotide sequence ID" value="XM_018532081.1"/>
</dbReference>
<feature type="region of interest" description="Disordered" evidence="1">
    <location>
        <begin position="313"/>
        <end position="351"/>
    </location>
</feature>
<feature type="compositionally biased region" description="Acidic residues" evidence="1">
    <location>
        <begin position="119"/>
        <end position="148"/>
    </location>
</feature>
<dbReference type="PANTHER" id="PTHR28244:SF1">
    <property type="entry name" value="RNA POLYMERASE I-SPECIFIC TRANSCRIPTION INITIATION FACTOR RRN11"/>
    <property type="match status" value="1"/>
</dbReference>
<evidence type="ECO:0000256" key="1">
    <source>
        <dbReference type="SAM" id="MobiDB-lite"/>
    </source>
</evidence>
<evidence type="ECO:0000259" key="2">
    <source>
        <dbReference type="Pfam" id="PF15463"/>
    </source>
</evidence>
<dbReference type="PANTHER" id="PTHR28244">
    <property type="entry name" value="RNA POLYMERASE I-SPECIFIC TRANSCRIPTION INITIATION FACTOR RRN11"/>
    <property type="match status" value="1"/>
</dbReference>
<dbReference type="KEGG" id="aalt:CC77DRAFT_540469"/>
<dbReference type="GeneID" id="29117675"/>
<reference evidence="3 4" key="1">
    <citation type="submission" date="2016-05" db="EMBL/GenBank/DDBJ databases">
        <title>Comparative analysis of secretome profiles of manganese(II)-oxidizing ascomycete fungi.</title>
        <authorList>
            <consortium name="DOE Joint Genome Institute"/>
            <person name="Zeiner C.A."/>
            <person name="Purvine S.O."/>
            <person name="Zink E.M."/>
            <person name="Wu S."/>
            <person name="Pasa-Tolic L."/>
            <person name="Chaput D.L."/>
            <person name="Haridas S."/>
            <person name="Grigoriev I.V."/>
            <person name="Santelli C.M."/>
            <person name="Hansel C.M."/>
        </authorList>
    </citation>
    <scope>NUCLEOTIDE SEQUENCE [LARGE SCALE GENOMIC DNA]</scope>
    <source>
        <strain evidence="3 4">SRC1lrK2f</strain>
    </source>
</reference>
<dbReference type="OMA" id="QKRDPYD"/>
<dbReference type="Proteomes" id="UP000077248">
    <property type="component" value="Unassembled WGS sequence"/>
</dbReference>
<organism evidence="3 4">
    <name type="scientific">Alternaria alternata</name>
    <name type="common">Alternaria rot fungus</name>
    <name type="synonym">Torula alternata</name>
    <dbReference type="NCBI Taxonomy" id="5599"/>
    <lineage>
        <taxon>Eukaryota</taxon>
        <taxon>Fungi</taxon>
        <taxon>Dikarya</taxon>
        <taxon>Ascomycota</taxon>
        <taxon>Pezizomycotina</taxon>
        <taxon>Dothideomycetes</taxon>
        <taxon>Pleosporomycetidae</taxon>
        <taxon>Pleosporales</taxon>
        <taxon>Pleosporineae</taxon>
        <taxon>Pleosporaceae</taxon>
        <taxon>Alternaria</taxon>
        <taxon>Alternaria sect. Alternaria</taxon>
        <taxon>Alternaria alternata complex</taxon>
    </lineage>
</organism>
<evidence type="ECO:0000313" key="4">
    <source>
        <dbReference type="Proteomes" id="UP000077248"/>
    </source>
</evidence>
<feature type="compositionally biased region" description="Polar residues" evidence="1">
    <location>
        <begin position="224"/>
        <end position="233"/>
    </location>
</feature>
<dbReference type="EMBL" id="KV441471">
    <property type="protein sequence ID" value="OAG24690.1"/>
    <property type="molecule type" value="Genomic_DNA"/>
</dbReference>
<feature type="region of interest" description="Disordered" evidence="1">
    <location>
        <begin position="498"/>
        <end position="542"/>
    </location>
</feature>
<keyword evidence="4" id="KW-1185">Reference proteome</keyword>
<dbReference type="InterPro" id="IPR029178">
    <property type="entry name" value="Ecm11_C"/>
</dbReference>
<proteinExistence type="predicted"/>
<feature type="region of interest" description="Disordered" evidence="1">
    <location>
        <begin position="1"/>
        <end position="155"/>
    </location>
</feature>
<accession>A0A177DZV4</accession>
<dbReference type="Pfam" id="PF15463">
    <property type="entry name" value="ECM11"/>
    <property type="match status" value="1"/>
</dbReference>
<gene>
    <name evidence="3" type="ORF">CC77DRAFT_540469</name>
</gene>
<evidence type="ECO:0000313" key="3">
    <source>
        <dbReference type="EMBL" id="OAG24690.1"/>
    </source>
</evidence>
<dbReference type="GO" id="GO:0001164">
    <property type="term" value="F:RNA polymerase I core promoter sequence-specific DNA binding"/>
    <property type="evidence" value="ECO:0007669"/>
    <property type="project" value="TreeGrafter"/>
</dbReference>
<dbReference type="GO" id="GO:0042790">
    <property type="term" value="P:nucleolar large rRNA transcription by RNA polymerase I"/>
    <property type="evidence" value="ECO:0007669"/>
    <property type="project" value="TreeGrafter"/>
</dbReference>
<dbReference type="GO" id="GO:0017025">
    <property type="term" value="F:TBP-class protein binding"/>
    <property type="evidence" value="ECO:0007669"/>
    <property type="project" value="TreeGrafter"/>
</dbReference>